<evidence type="ECO:0000313" key="2">
    <source>
        <dbReference type="EMBL" id="MEX6634297.1"/>
    </source>
</evidence>
<feature type="signal peptide" evidence="1">
    <location>
        <begin position="1"/>
        <end position="17"/>
    </location>
</feature>
<dbReference type="PROSITE" id="PS00018">
    <property type="entry name" value="EF_HAND_1"/>
    <property type="match status" value="1"/>
</dbReference>
<comment type="caution">
    <text evidence="2">The sequence shown here is derived from an EMBL/GenBank/DDBJ whole genome shotgun (WGS) entry which is preliminary data.</text>
</comment>
<dbReference type="Proteomes" id="UP001560685">
    <property type="component" value="Unassembled WGS sequence"/>
</dbReference>
<organism evidence="2 3">
    <name type="scientific">Hyphococcus lacteus</name>
    <dbReference type="NCBI Taxonomy" id="3143536"/>
    <lineage>
        <taxon>Bacteria</taxon>
        <taxon>Pseudomonadati</taxon>
        <taxon>Pseudomonadota</taxon>
        <taxon>Alphaproteobacteria</taxon>
        <taxon>Parvularculales</taxon>
        <taxon>Parvularculaceae</taxon>
        <taxon>Hyphococcus</taxon>
    </lineage>
</organism>
<reference evidence="2 3" key="1">
    <citation type="submission" date="2024-05" db="EMBL/GenBank/DDBJ databases">
        <title>Three bacterial strains, DH-69, EH-24, and ECK-19 isolated from coastal sediments.</title>
        <authorList>
            <person name="Ye Y.-Q."/>
            <person name="Du Z.-J."/>
        </authorList>
    </citation>
    <scope>NUCLEOTIDE SEQUENCE [LARGE SCALE GENOMIC DNA]</scope>
    <source>
        <strain evidence="2 3">ECK-19</strain>
    </source>
</reference>
<name>A0ABV3Z657_9PROT</name>
<evidence type="ECO:0000256" key="1">
    <source>
        <dbReference type="SAM" id="SignalP"/>
    </source>
</evidence>
<proteinExistence type="predicted"/>
<sequence>MPTTTLFMNSVVGAVAAASVAITSLVGVNTGPAYDSDELTRLSRTEASVHADQVFLRADRDGDSALNVDEFAALNIVTAELANLNGFISVEKLGAIETIALPNRTASALSASEHARIDAVSRHTFYAFAGEDGKMQQGEYKGLQEAIFLSSDLNANGALTRAELALFAQRQAFLRPEA</sequence>
<evidence type="ECO:0008006" key="4">
    <source>
        <dbReference type="Google" id="ProtNLM"/>
    </source>
</evidence>
<dbReference type="InterPro" id="IPR018247">
    <property type="entry name" value="EF_Hand_1_Ca_BS"/>
</dbReference>
<accession>A0ABV3Z657</accession>
<dbReference type="InterPro" id="IPR011992">
    <property type="entry name" value="EF-hand-dom_pair"/>
</dbReference>
<dbReference type="RefSeq" id="WP_369314283.1">
    <property type="nucleotide sequence ID" value="NZ_JBEHZE010000001.1"/>
</dbReference>
<gene>
    <name evidence="2" type="ORF">ABFZ84_12150</name>
</gene>
<protein>
    <recommendedName>
        <fullName evidence="4">EF-hand domain-containing protein</fullName>
    </recommendedName>
</protein>
<keyword evidence="1" id="KW-0732">Signal</keyword>
<keyword evidence="3" id="KW-1185">Reference proteome</keyword>
<evidence type="ECO:0000313" key="3">
    <source>
        <dbReference type="Proteomes" id="UP001560685"/>
    </source>
</evidence>
<dbReference type="SUPFAM" id="SSF47473">
    <property type="entry name" value="EF-hand"/>
    <property type="match status" value="1"/>
</dbReference>
<dbReference type="EMBL" id="JBEHZE010000001">
    <property type="protein sequence ID" value="MEX6634297.1"/>
    <property type="molecule type" value="Genomic_DNA"/>
</dbReference>
<feature type="chain" id="PRO_5045493889" description="EF-hand domain-containing protein" evidence="1">
    <location>
        <begin position="18"/>
        <end position="178"/>
    </location>
</feature>